<dbReference type="FunFam" id="2.40.33.10:FF:000001">
    <property type="entry name" value="Pyruvate kinase"/>
    <property type="match status" value="1"/>
</dbReference>
<feature type="domain" description="PEP-utilising enzyme mobile" evidence="20">
    <location>
        <begin position="508"/>
        <end position="576"/>
    </location>
</feature>
<dbReference type="AlphaFoldDB" id="A0AAW7AFB6"/>
<proteinExistence type="inferred from homology"/>
<dbReference type="InterPro" id="IPR036637">
    <property type="entry name" value="Phosphohistidine_dom_sf"/>
</dbReference>
<dbReference type="InterPro" id="IPR040442">
    <property type="entry name" value="Pyrv_kinase-like_dom_sf"/>
</dbReference>
<evidence type="ECO:0000256" key="12">
    <source>
        <dbReference type="ARBA" id="ARBA00022840"/>
    </source>
</evidence>
<evidence type="ECO:0000256" key="5">
    <source>
        <dbReference type="ARBA" id="ARBA00008663"/>
    </source>
</evidence>
<dbReference type="InterPro" id="IPR011037">
    <property type="entry name" value="Pyrv_Knase-like_insert_dom_sf"/>
</dbReference>
<dbReference type="Pfam" id="PF02887">
    <property type="entry name" value="PK_C"/>
    <property type="match status" value="1"/>
</dbReference>
<gene>
    <name evidence="22" type="primary">pyk</name>
    <name evidence="22" type="ORF">P1A27_06150</name>
</gene>
<dbReference type="NCBIfam" id="TIGR01064">
    <property type="entry name" value="pyruv_kin"/>
    <property type="match status" value="1"/>
</dbReference>
<evidence type="ECO:0000313" key="22">
    <source>
        <dbReference type="EMBL" id="MDK9865554.1"/>
    </source>
</evidence>
<sequence length="586" mass="62853">MRKTKIVCTIGPASESEEMLEKLMKAGMNVARLNFSHGDHAEHKARIDSIRKVSKKLGKTVAILLDTKGPEIRTHSMKNGKIELEKDTEVIVSMTEVEGTPEKFSVTYDNLINDVEEGSYILLDDGLIELQVKSIDKDNGEVVCDVLNTGELSNKKGVNLPGVKVSLPGITDKDAEDINFGISEGVDFIAASFVRRPSDVLDIRKLLEAQKNTTISIIPKIENQEGIDNIKGILEVSDGLMVARGDMGVEIPPESVPMVQKDLIRQCNKLGKPVITATQMLDSMQRNPRATRAEASDVANAIYDGTDAVMLSGETAAGLYPEEAVKTMRNIAVSAEGAQDYKKLLSDRTKLVETSLVNAIGVSVAHTALNLNVKAIVAATESGSTARTISKYRPQSDIIAVTPNPETARQCALVWGIHPVIKEGRKTTDALLNNAVATAVETEKVQNGDLIIITAGVPTGEKGTTNMMKLHLVGDELAKGQGIGRNSVVGQTLVVNNASELEGKDLSETIIVTSSVDETLVPYIENAIGLITEENGITSPSAIIGLEKGIPTVVGVENATKEIQNDVLVTIDANQGKIFEGYANVL</sequence>
<dbReference type="GO" id="GO:0030955">
    <property type="term" value="F:potassium ion binding"/>
    <property type="evidence" value="ECO:0007669"/>
    <property type="project" value="UniProtKB-UniRule"/>
</dbReference>
<evidence type="ECO:0000256" key="18">
    <source>
        <dbReference type="RuleBase" id="RU000504"/>
    </source>
</evidence>
<dbReference type="Gene3D" id="3.20.20.60">
    <property type="entry name" value="Phosphoenolpyruvate-binding domains"/>
    <property type="match status" value="1"/>
</dbReference>
<dbReference type="GO" id="GO:0006950">
    <property type="term" value="P:response to stress"/>
    <property type="evidence" value="ECO:0007669"/>
    <property type="project" value="UniProtKB-ARBA"/>
</dbReference>
<evidence type="ECO:0000256" key="11">
    <source>
        <dbReference type="ARBA" id="ARBA00022777"/>
    </source>
</evidence>
<dbReference type="GO" id="GO:0005524">
    <property type="term" value="F:ATP binding"/>
    <property type="evidence" value="ECO:0007669"/>
    <property type="project" value="UniProtKB-KW"/>
</dbReference>
<dbReference type="InterPro" id="IPR018209">
    <property type="entry name" value="Pyrv_Knase_AS"/>
</dbReference>
<evidence type="ECO:0000256" key="10">
    <source>
        <dbReference type="ARBA" id="ARBA00022741"/>
    </source>
</evidence>
<evidence type="ECO:0000256" key="14">
    <source>
        <dbReference type="ARBA" id="ARBA00022958"/>
    </source>
</evidence>
<dbReference type="Gene3D" id="3.50.30.10">
    <property type="entry name" value="Phosphohistidine domain"/>
    <property type="match status" value="1"/>
</dbReference>
<dbReference type="EC" id="2.7.1.40" evidence="6 17"/>
<dbReference type="NCBIfam" id="NF004978">
    <property type="entry name" value="PRK06354.1"/>
    <property type="match status" value="1"/>
</dbReference>
<dbReference type="SUPFAM" id="SSF50800">
    <property type="entry name" value="PK beta-barrel domain-like"/>
    <property type="match status" value="1"/>
</dbReference>
<dbReference type="NCBIfam" id="NF004491">
    <property type="entry name" value="PRK05826.1"/>
    <property type="match status" value="1"/>
</dbReference>
<keyword evidence="12" id="KW-0067">ATP-binding</keyword>
<organism evidence="22 23">
    <name type="scientific">Staphylococcus equorum</name>
    <dbReference type="NCBI Taxonomy" id="246432"/>
    <lineage>
        <taxon>Bacteria</taxon>
        <taxon>Bacillati</taxon>
        <taxon>Bacillota</taxon>
        <taxon>Bacilli</taxon>
        <taxon>Bacillales</taxon>
        <taxon>Staphylococcaceae</taxon>
        <taxon>Staphylococcus</taxon>
    </lineage>
</organism>
<dbReference type="RefSeq" id="WP_046465546.1">
    <property type="nucleotide sequence ID" value="NZ_JABUYP010000001.1"/>
</dbReference>
<dbReference type="InterPro" id="IPR008279">
    <property type="entry name" value="PEP-util_enz_mobile_dom"/>
</dbReference>
<comment type="cofactor">
    <cofactor evidence="2">
        <name>K(+)</name>
        <dbReference type="ChEBI" id="CHEBI:29103"/>
    </cofactor>
</comment>
<evidence type="ECO:0000256" key="1">
    <source>
        <dbReference type="ARBA" id="ARBA00001946"/>
    </source>
</evidence>
<evidence type="ECO:0000256" key="8">
    <source>
        <dbReference type="ARBA" id="ARBA00022679"/>
    </source>
</evidence>
<evidence type="ECO:0000259" key="21">
    <source>
        <dbReference type="Pfam" id="PF02887"/>
    </source>
</evidence>
<comment type="pathway">
    <text evidence="3 18">Carbohydrate degradation; glycolysis; pyruvate from D-glyceraldehyde 3-phosphate: step 5/5.</text>
</comment>
<evidence type="ECO:0000259" key="19">
    <source>
        <dbReference type="Pfam" id="PF00224"/>
    </source>
</evidence>
<evidence type="ECO:0000256" key="17">
    <source>
        <dbReference type="NCBIfam" id="TIGR01064"/>
    </source>
</evidence>
<dbReference type="PROSITE" id="PS00110">
    <property type="entry name" value="PYRUVATE_KINASE"/>
    <property type="match status" value="1"/>
</dbReference>
<evidence type="ECO:0000256" key="13">
    <source>
        <dbReference type="ARBA" id="ARBA00022842"/>
    </source>
</evidence>
<comment type="similarity">
    <text evidence="5 18">Belongs to the pyruvate kinase family.</text>
</comment>
<evidence type="ECO:0000259" key="20">
    <source>
        <dbReference type="Pfam" id="PF00391"/>
    </source>
</evidence>
<keyword evidence="16 22" id="KW-0670">Pyruvate</keyword>
<feature type="domain" description="Pyruvate kinase C-terminal" evidence="21">
    <location>
        <begin position="359"/>
        <end position="471"/>
    </location>
</feature>
<dbReference type="SUPFAM" id="SSF52009">
    <property type="entry name" value="Phosphohistidine domain"/>
    <property type="match status" value="1"/>
</dbReference>
<keyword evidence="15 18" id="KW-0324">Glycolysis</keyword>
<evidence type="ECO:0000256" key="7">
    <source>
        <dbReference type="ARBA" id="ARBA00018587"/>
    </source>
</evidence>
<evidence type="ECO:0000256" key="15">
    <source>
        <dbReference type="ARBA" id="ARBA00023152"/>
    </source>
</evidence>
<evidence type="ECO:0000256" key="4">
    <source>
        <dbReference type="ARBA" id="ARBA00006237"/>
    </source>
</evidence>
<comment type="catalytic activity">
    <reaction evidence="18">
        <text>pyruvate + ATP = phosphoenolpyruvate + ADP + H(+)</text>
        <dbReference type="Rhea" id="RHEA:18157"/>
        <dbReference type="ChEBI" id="CHEBI:15361"/>
        <dbReference type="ChEBI" id="CHEBI:15378"/>
        <dbReference type="ChEBI" id="CHEBI:30616"/>
        <dbReference type="ChEBI" id="CHEBI:58702"/>
        <dbReference type="ChEBI" id="CHEBI:456216"/>
        <dbReference type="EC" id="2.7.1.40"/>
    </reaction>
</comment>
<dbReference type="InterPro" id="IPR015806">
    <property type="entry name" value="Pyrv_Knase_insert_dom_sf"/>
</dbReference>
<keyword evidence="10" id="KW-0547">Nucleotide-binding</keyword>
<keyword evidence="14" id="KW-0630">Potassium</keyword>
<dbReference type="InterPro" id="IPR015813">
    <property type="entry name" value="Pyrv/PenolPyrv_kinase-like_dom"/>
</dbReference>
<dbReference type="InterPro" id="IPR036918">
    <property type="entry name" value="Pyrv_Knase_C_sf"/>
</dbReference>
<keyword evidence="8 18" id="KW-0808">Transferase</keyword>
<dbReference type="SUPFAM" id="SSF52935">
    <property type="entry name" value="PK C-terminal domain-like"/>
    <property type="match status" value="1"/>
</dbReference>
<comment type="cofactor">
    <cofactor evidence="1">
        <name>Mg(2+)</name>
        <dbReference type="ChEBI" id="CHEBI:18420"/>
    </cofactor>
</comment>
<dbReference type="FunFam" id="3.20.20.60:FF:000001">
    <property type="entry name" value="Pyruvate kinase"/>
    <property type="match status" value="1"/>
</dbReference>
<dbReference type="Pfam" id="PF00224">
    <property type="entry name" value="PK"/>
    <property type="match status" value="1"/>
</dbReference>
<dbReference type="Gene3D" id="3.40.1380.20">
    <property type="entry name" value="Pyruvate kinase, C-terminal domain"/>
    <property type="match status" value="1"/>
</dbReference>
<evidence type="ECO:0000256" key="3">
    <source>
        <dbReference type="ARBA" id="ARBA00004997"/>
    </source>
</evidence>
<keyword evidence="9" id="KW-0479">Metal-binding</keyword>
<evidence type="ECO:0000256" key="9">
    <source>
        <dbReference type="ARBA" id="ARBA00022723"/>
    </source>
</evidence>
<dbReference type="Gene3D" id="2.40.33.10">
    <property type="entry name" value="PK beta-barrel domain-like"/>
    <property type="match status" value="1"/>
</dbReference>
<evidence type="ECO:0000256" key="16">
    <source>
        <dbReference type="ARBA" id="ARBA00023317"/>
    </source>
</evidence>
<dbReference type="InterPro" id="IPR015793">
    <property type="entry name" value="Pyrv_Knase_brl"/>
</dbReference>
<dbReference type="PRINTS" id="PR01050">
    <property type="entry name" value="PYRUVTKNASE"/>
</dbReference>
<accession>A0AAW7AFB6</accession>
<reference evidence="22" key="2">
    <citation type="submission" date="2023-03" db="EMBL/GenBank/DDBJ databases">
        <authorList>
            <person name="Vazquez L."/>
            <person name="Rodriguez J."/>
            <person name="Mayo B."/>
            <person name="Florez A.B."/>
        </authorList>
    </citation>
    <scope>NUCLEOTIDE SEQUENCE</scope>
    <source>
        <strain evidence="22">5A3I</strain>
    </source>
</reference>
<name>A0AAW7AFB6_9STAP</name>
<dbReference type="InterPro" id="IPR001697">
    <property type="entry name" value="Pyr_Knase"/>
</dbReference>
<keyword evidence="13 18" id="KW-0460">Magnesium</keyword>
<evidence type="ECO:0000256" key="2">
    <source>
        <dbReference type="ARBA" id="ARBA00001958"/>
    </source>
</evidence>
<evidence type="ECO:0000313" key="23">
    <source>
        <dbReference type="Proteomes" id="UP001174037"/>
    </source>
</evidence>
<dbReference type="PANTHER" id="PTHR11817">
    <property type="entry name" value="PYRUVATE KINASE"/>
    <property type="match status" value="1"/>
</dbReference>
<dbReference type="SUPFAM" id="SSF51621">
    <property type="entry name" value="Phosphoenolpyruvate/pyruvate domain"/>
    <property type="match status" value="1"/>
</dbReference>
<dbReference type="Proteomes" id="UP001174037">
    <property type="component" value="Unassembled WGS sequence"/>
</dbReference>
<evidence type="ECO:0000256" key="6">
    <source>
        <dbReference type="ARBA" id="ARBA00012142"/>
    </source>
</evidence>
<dbReference type="InterPro" id="IPR015795">
    <property type="entry name" value="Pyrv_Knase_C"/>
</dbReference>
<dbReference type="Pfam" id="PF00391">
    <property type="entry name" value="PEP-utilizers"/>
    <property type="match status" value="1"/>
</dbReference>
<dbReference type="GO" id="GO:0004743">
    <property type="term" value="F:pyruvate kinase activity"/>
    <property type="evidence" value="ECO:0007669"/>
    <property type="project" value="UniProtKB-UniRule"/>
</dbReference>
<feature type="domain" description="Pyruvate kinase barrel" evidence="19">
    <location>
        <begin position="1"/>
        <end position="325"/>
    </location>
</feature>
<dbReference type="GO" id="GO:0016301">
    <property type="term" value="F:kinase activity"/>
    <property type="evidence" value="ECO:0007669"/>
    <property type="project" value="UniProtKB-KW"/>
</dbReference>
<keyword evidence="11 18" id="KW-0418">Kinase</keyword>
<comment type="similarity">
    <text evidence="4">In the C-terminal section; belongs to the PEP-utilizing enzyme family.</text>
</comment>
<reference evidence="22" key="1">
    <citation type="journal article" date="2023" name="Int. J. Mol. Sci.">
        <title>Antibiotic Resistance/Susceptibility Profiles of Staphylococcus equorum Strains from Cheese, and Genome Analysis for Antibiotic Resistance Genes.</title>
        <authorList>
            <person name="Vazquez L."/>
            <person name="Srednik M.E."/>
            <person name="Rodriguez J."/>
            <person name="Florez A.B."/>
            <person name="Mayo B."/>
        </authorList>
    </citation>
    <scope>NUCLEOTIDE SEQUENCE</scope>
    <source>
        <strain evidence="22">5A3I</strain>
    </source>
</reference>
<dbReference type="EMBL" id="JARGCK010000003">
    <property type="protein sequence ID" value="MDK9865554.1"/>
    <property type="molecule type" value="Genomic_DNA"/>
</dbReference>
<dbReference type="GO" id="GO:0000287">
    <property type="term" value="F:magnesium ion binding"/>
    <property type="evidence" value="ECO:0007669"/>
    <property type="project" value="UniProtKB-UniRule"/>
</dbReference>
<protein>
    <recommendedName>
        <fullName evidence="7 17">Pyruvate kinase</fullName>
        <ecNumber evidence="6 17">2.7.1.40</ecNumber>
    </recommendedName>
</protein>
<comment type="caution">
    <text evidence="22">The sequence shown here is derived from an EMBL/GenBank/DDBJ whole genome shotgun (WGS) entry which is preliminary data.</text>
</comment>